<dbReference type="Proteomes" id="UP000007490">
    <property type="component" value="Chromosome"/>
</dbReference>
<dbReference type="EMBL" id="CP002551">
    <property type="protein sequence ID" value="ADZ09545.1"/>
    <property type="molecule type" value="Genomic_DNA"/>
</dbReference>
<keyword evidence="4" id="KW-1185">Reference proteome</keyword>
<feature type="domain" description="Glycosyltransferase 2-like" evidence="2">
    <location>
        <begin position="5"/>
        <end position="183"/>
    </location>
</feature>
<dbReference type="PANTHER" id="PTHR43179:SF7">
    <property type="entry name" value="RHAMNOSYLTRANSFERASE WBBL"/>
    <property type="match status" value="1"/>
</dbReference>
<evidence type="ECO:0000259" key="2">
    <source>
        <dbReference type="Pfam" id="PF00535"/>
    </source>
</evidence>
<dbReference type="AlphaFoldDB" id="F0T7H7"/>
<organism evidence="3 4">
    <name type="scientific">Methanobacterium lacus (strain AL-21)</name>
    <dbReference type="NCBI Taxonomy" id="877455"/>
    <lineage>
        <taxon>Archaea</taxon>
        <taxon>Methanobacteriati</taxon>
        <taxon>Methanobacteriota</taxon>
        <taxon>Methanomada group</taxon>
        <taxon>Methanobacteria</taxon>
        <taxon>Methanobacteriales</taxon>
        <taxon>Methanobacteriaceae</taxon>
        <taxon>Methanobacterium</taxon>
    </lineage>
</organism>
<dbReference type="KEGG" id="mel:Metbo_1303"/>
<dbReference type="GO" id="GO:0016740">
    <property type="term" value="F:transferase activity"/>
    <property type="evidence" value="ECO:0007669"/>
    <property type="project" value="UniProtKB-KW"/>
</dbReference>
<reference evidence="3 4" key="2">
    <citation type="journal article" date="2014" name="Int. J. Syst. Evol. Microbiol.">
        <title>Methanobacterium paludis sp. nov. and a novel strain of Methanobacterium lacus isolated from northern peatlands.</title>
        <authorList>
            <person name="Cadillo-Quiroz H."/>
            <person name="Brauer S.L."/>
            <person name="Goodson N."/>
            <person name="Yavitt J.B."/>
            <person name="Zinder S.H."/>
        </authorList>
    </citation>
    <scope>NUCLEOTIDE SEQUENCE [LARGE SCALE GENOMIC DNA]</scope>
    <source>
        <strain evidence="3 4">AL-21</strain>
    </source>
</reference>
<feature type="transmembrane region" description="Helical" evidence="1">
    <location>
        <begin position="249"/>
        <end position="266"/>
    </location>
</feature>
<proteinExistence type="predicted"/>
<dbReference type="CDD" id="cd04186">
    <property type="entry name" value="GT_2_like_c"/>
    <property type="match status" value="1"/>
</dbReference>
<keyword evidence="1" id="KW-0472">Membrane</keyword>
<dbReference type="OrthoDB" id="46222at2157"/>
<sequence length="277" mass="31501">MLTLSAIILNYKDPELTARSVQALLESAQAINVKAQVVVVDNSATETAESLKKLLGDDITLIENRENQGFSRANNQGMEVATGDYILLLNNDAFVNSETLHMGLNYLDNHEKCGVWSPKLVGLDDKFQVSCARLPSLRGLIAEYIQFKNLDWYPDLEKWNEPTDVGNVVGAFMLFRRKLLDEVGMLDEDYFFNVEDVDYCKRIHEAGYEVIYDPRYSVVHIGGASQPGKWVNDPYMHKNRKIYFKKNHGAVQGIIAGLVIWTGLNMRRFMMWRAGEL</sequence>
<dbReference type="GeneID" id="10277754"/>
<gene>
    <name evidence="3" type="ordered locus">Metbo_1303</name>
</gene>
<dbReference type="InterPro" id="IPR029044">
    <property type="entry name" value="Nucleotide-diphossugar_trans"/>
</dbReference>
<reference evidence="4" key="1">
    <citation type="submission" date="2011-02" db="EMBL/GenBank/DDBJ databases">
        <title>Complete sequence of Methanobacterium sp. AL-21.</title>
        <authorList>
            <consortium name="US DOE Joint Genome Institute"/>
            <person name="Lucas S."/>
            <person name="Copeland A."/>
            <person name="Lapidus A."/>
            <person name="Cheng J.-F."/>
            <person name="Goodwin L."/>
            <person name="Pitluck S."/>
            <person name="Chertkov O."/>
            <person name="Detter J.C."/>
            <person name="Han C."/>
            <person name="Tapia R."/>
            <person name="Land M."/>
            <person name="Hauser L."/>
            <person name="Kyrpides N."/>
            <person name="Ivanova N."/>
            <person name="Mikhailova N."/>
            <person name="Pagani I."/>
            <person name="Cadillo-Quiroz H."/>
            <person name="Imachi H."/>
            <person name="Zinder S."/>
            <person name="Liu W."/>
            <person name="Woyke T."/>
        </authorList>
    </citation>
    <scope>NUCLEOTIDE SEQUENCE [LARGE SCALE GENOMIC DNA]</scope>
    <source>
        <strain evidence="4">AL-21</strain>
    </source>
</reference>
<protein>
    <submittedName>
        <fullName evidence="3">Glycosyl transferase family 2</fullName>
    </submittedName>
</protein>
<dbReference type="InterPro" id="IPR001173">
    <property type="entry name" value="Glyco_trans_2-like"/>
</dbReference>
<dbReference type="HOGENOM" id="CLU_023845_0_5_2"/>
<dbReference type="SUPFAM" id="SSF53448">
    <property type="entry name" value="Nucleotide-diphospho-sugar transferases"/>
    <property type="match status" value="1"/>
</dbReference>
<evidence type="ECO:0000313" key="3">
    <source>
        <dbReference type="EMBL" id="ADZ09545.1"/>
    </source>
</evidence>
<keyword evidence="3" id="KW-0808">Transferase</keyword>
<name>F0T7H7_METLA</name>
<dbReference type="Gene3D" id="3.90.550.10">
    <property type="entry name" value="Spore Coat Polysaccharide Biosynthesis Protein SpsA, Chain A"/>
    <property type="match status" value="1"/>
</dbReference>
<evidence type="ECO:0000313" key="4">
    <source>
        <dbReference type="Proteomes" id="UP000007490"/>
    </source>
</evidence>
<accession>F0T7H7</accession>
<evidence type="ECO:0000256" key="1">
    <source>
        <dbReference type="SAM" id="Phobius"/>
    </source>
</evidence>
<dbReference type="Pfam" id="PF00535">
    <property type="entry name" value="Glycos_transf_2"/>
    <property type="match status" value="1"/>
</dbReference>
<keyword evidence="1" id="KW-0812">Transmembrane</keyword>
<dbReference type="STRING" id="877455.Metbo_1303"/>
<keyword evidence="1" id="KW-1133">Transmembrane helix</keyword>
<dbReference type="RefSeq" id="WP_013644896.1">
    <property type="nucleotide sequence ID" value="NC_015216.1"/>
</dbReference>
<dbReference type="eggNOG" id="arCOG01383">
    <property type="taxonomic scope" value="Archaea"/>
</dbReference>
<dbReference type="PANTHER" id="PTHR43179">
    <property type="entry name" value="RHAMNOSYLTRANSFERASE WBBL"/>
    <property type="match status" value="1"/>
</dbReference>